<evidence type="ECO:0000313" key="3">
    <source>
        <dbReference type="Proteomes" id="UP000807469"/>
    </source>
</evidence>
<keyword evidence="3" id="KW-1185">Reference proteome</keyword>
<feature type="transmembrane region" description="Helical" evidence="1">
    <location>
        <begin position="360"/>
        <end position="380"/>
    </location>
</feature>
<dbReference type="PANTHER" id="PTHR35043:SF7">
    <property type="entry name" value="TRANSCRIPTION FACTOR DOMAIN-CONTAINING PROTEIN"/>
    <property type="match status" value="1"/>
</dbReference>
<comment type="caution">
    <text evidence="2">The sequence shown here is derived from an EMBL/GenBank/DDBJ whole genome shotgun (WGS) entry which is preliminary data.</text>
</comment>
<dbReference type="EMBL" id="MU155604">
    <property type="protein sequence ID" value="KAF9471914.1"/>
    <property type="molecule type" value="Genomic_DNA"/>
</dbReference>
<evidence type="ECO:0000313" key="2">
    <source>
        <dbReference type="EMBL" id="KAF9471914.1"/>
    </source>
</evidence>
<name>A0A9P5YNN5_9AGAR</name>
<keyword evidence="1" id="KW-0472">Membrane</keyword>
<accession>A0A9P5YNN5</accession>
<dbReference type="AlphaFoldDB" id="A0A9P5YNN5"/>
<sequence length="482" mass="54554">MAPLSFFGFGALLICGTCYLTISLASPVPNLQHIDVQSLKLSPLEVSLHGRRSVWNIVWSCVSTIVACCWVAVHPNMLRADATRWKLYFHRLAHMVLMIIAPELIICWAMRQWVGARNLMRKEPFKQHNINHRGEDDRWTMGHGYFLQMGGFIVEEPLSPPQILTAKRLEELVDENRVTLPIIPARELYDRSKNDDLSKTIAIGQTTWFLAQCLTRKLQGLITTKIEIVTVAFAALNVFVYYFWWEKPMDVQSPVRVPVSLRMPEPKIFDDLPSPLENPFPPNPAVPESEPDKACARICLFMKNLIQKTVIKPFAIPLKIVTGLFRRAHAMLLTNDSIQAGSTIVPTFYALNTNTEREKFIILVTGALLGVLFGGIHCVDWDYVFPTHEEMVIWRASAVIITAVAAMGVIVSSTLYLGQRNRRDEVVNSLWGESLLWVGAIGLIPYAVARVLLLVEAFVSLRDLPQDALLDVRWTSFIPHFQ</sequence>
<feature type="transmembrane region" description="Helical" evidence="1">
    <location>
        <begin position="226"/>
        <end position="244"/>
    </location>
</feature>
<protein>
    <submittedName>
        <fullName evidence="2">Uncharacterized protein</fullName>
    </submittedName>
</protein>
<dbReference type="OrthoDB" id="9451547at2759"/>
<evidence type="ECO:0000256" key="1">
    <source>
        <dbReference type="SAM" id="Phobius"/>
    </source>
</evidence>
<feature type="transmembrane region" description="Helical" evidence="1">
    <location>
        <begin position="54"/>
        <end position="73"/>
    </location>
</feature>
<gene>
    <name evidence="2" type="ORF">BDN70DRAFT_998425</name>
</gene>
<feature type="transmembrane region" description="Helical" evidence="1">
    <location>
        <begin position="435"/>
        <end position="455"/>
    </location>
</feature>
<feature type="transmembrane region" description="Helical" evidence="1">
    <location>
        <begin position="6"/>
        <end position="25"/>
    </location>
</feature>
<feature type="transmembrane region" description="Helical" evidence="1">
    <location>
        <begin position="392"/>
        <end position="415"/>
    </location>
</feature>
<proteinExistence type="predicted"/>
<dbReference type="PANTHER" id="PTHR35043">
    <property type="entry name" value="TRANSCRIPTION FACTOR DOMAIN-CONTAINING PROTEIN"/>
    <property type="match status" value="1"/>
</dbReference>
<dbReference type="Proteomes" id="UP000807469">
    <property type="component" value="Unassembled WGS sequence"/>
</dbReference>
<feature type="transmembrane region" description="Helical" evidence="1">
    <location>
        <begin position="93"/>
        <end position="114"/>
    </location>
</feature>
<reference evidence="2" key="1">
    <citation type="submission" date="2020-11" db="EMBL/GenBank/DDBJ databases">
        <authorList>
            <consortium name="DOE Joint Genome Institute"/>
            <person name="Ahrendt S."/>
            <person name="Riley R."/>
            <person name="Andreopoulos W."/>
            <person name="Labutti K."/>
            <person name="Pangilinan J."/>
            <person name="Ruiz-Duenas F.J."/>
            <person name="Barrasa J.M."/>
            <person name="Sanchez-Garcia M."/>
            <person name="Camarero S."/>
            <person name="Miyauchi S."/>
            <person name="Serrano A."/>
            <person name="Linde D."/>
            <person name="Babiker R."/>
            <person name="Drula E."/>
            <person name="Ayuso-Fernandez I."/>
            <person name="Pacheco R."/>
            <person name="Padilla G."/>
            <person name="Ferreira P."/>
            <person name="Barriuso J."/>
            <person name="Kellner H."/>
            <person name="Castanera R."/>
            <person name="Alfaro M."/>
            <person name="Ramirez L."/>
            <person name="Pisabarro A.G."/>
            <person name="Kuo A."/>
            <person name="Tritt A."/>
            <person name="Lipzen A."/>
            <person name="He G."/>
            <person name="Yan M."/>
            <person name="Ng V."/>
            <person name="Cullen D."/>
            <person name="Martin F."/>
            <person name="Rosso M.-N."/>
            <person name="Henrissat B."/>
            <person name="Hibbett D."/>
            <person name="Martinez A.T."/>
            <person name="Grigoriev I.V."/>
        </authorList>
    </citation>
    <scope>NUCLEOTIDE SEQUENCE</scope>
    <source>
        <strain evidence="2">CIRM-BRFM 674</strain>
    </source>
</reference>
<keyword evidence="1" id="KW-1133">Transmembrane helix</keyword>
<organism evidence="2 3">
    <name type="scientific">Pholiota conissans</name>
    <dbReference type="NCBI Taxonomy" id="109636"/>
    <lineage>
        <taxon>Eukaryota</taxon>
        <taxon>Fungi</taxon>
        <taxon>Dikarya</taxon>
        <taxon>Basidiomycota</taxon>
        <taxon>Agaricomycotina</taxon>
        <taxon>Agaricomycetes</taxon>
        <taxon>Agaricomycetidae</taxon>
        <taxon>Agaricales</taxon>
        <taxon>Agaricineae</taxon>
        <taxon>Strophariaceae</taxon>
        <taxon>Pholiota</taxon>
    </lineage>
</organism>
<keyword evidence="1" id="KW-0812">Transmembrane</keyword>